<accession>A0ABP9GFX8</accession>
<dbReference type="InterPro" id="IPR045582">
    <property type="entry name" value="Trehalase-like_N"/>
</dbReference>
<dbReference type="RefSeq" id="WP_345556724.1">
    <property type="nucleotide sequence ID" value="NZ_BAABIK010000012.1"/>
</dbReference>
<evidence type="ECO:0000313" key="3">
    <source>
        <dbReference type="EMBL" id="GAA4941891.1"/>
    </source>
</evidence>
<name>A0ABP9GFX8_9ACTN</name>
<protein>
    <submittedName>
        <fullName evidence="3">Glycoside hydrolase family 15 protein</fullName>
    </submittedName>
</protein>
<dbReference type="PANTHER" id="PTHR31616:SF0">
    <property type="entry name" value="GLUCAN 1,4-ALPHA-GLUCOSIDASE"/>
    <property type="match status" value="1"/>
</dbReference>
<keyword evidence="3" id="KW-0378">Hydrolase</keyword>
<reference evidence="4" key="1">
    <citation type="journal article" date="2019" name="Int. J. Syst. Evol. Microbiol.">
        <title>The Global Catalogue of Microorganisms (GCM) 10K type strain sequencing project: providing services to taxonomists for standard genome sequencing and annotation.</title>
        <authorList>
            <consortium name="The Broad Institute Genomics Platform"/>
            <consortium name="The Broad Institute Genome Sequencing Center for Infectious Disease"/>
            <person name="Wu L."/>
            <person name="Ma J."/>
        </authorList>
    </citation>
    <scope>NUCLEOTIDE SEQUENCE [LARGE SCALE GENOMIC DNA]</scope>
    <source>
        <strain evidence="4">JCM 18123</strain>
    </source>
</reference>
<dbReference type="InterPro" id="IPR012341">
    <property type="entry name" value="6hp_glycosidase-like_sf"/>
</dbReference>
<keyword evidence="4" id="KW-1185">Reference proteome</keyword>
<gene>
    <name evidence="3" type="ORF">GCM10023224_25150</name>
</gene>
<evidence type="ECO:0000313" key="4">
    <source>
        <dbReference type="Proteomes" id="UP001499993"/>
    </source>
</evidence>
<organism evidence="3 4">
    <name type="scientific">Streptomonospora halophila</name>
    <dbReference type="NCBI Taxonomy" id="427369"/>
    <lineage>
        <taxon>Bacteria</taxon>
        <taxon>Bacillati</taxon>
        <taxon>Actinomycetota</taxon>
        <taxon>Actinomycetes</taxon>
        <taxon>Streptosporangiales</taxon>
        <taxon>Nocardiopsidaceae</taxon>
        <taxon>Streptomonospora</taxon>
    </lineage>
</organism>
<dbReference type="Gene3D" id="1.50.10.10">
    <property type="match status" value="1"/>
</dbReference>
<dbReference type="Pfam" id="PF19291">
    <property type="entry name" value="TREH_N"/>
    <property type="match status" value="1"/>
</dbReference>
<dbReference type="InterPro" id="IPR011613">
    <property type="entry name" value="GH15-like"/>
</dbReference>
<comment type="caution">
    <text evidence="3">The sequence shown here is derived from an EMBL/GenBank/DDBJ whole genome shotgun (WGS) entry which is preliminary data.</text>
</comment>
<feature type="domain" description="GH15-like" evidence="1">
    <location>
        <begin position="217"/>
        <end position="584"/>
    </location>
</feature>
<proteinExistence type="predicted"/>
<dbReference type="Proteomes" id="UP001499993">
    <property type="component" value="Unassembled WGS sequence"/>
</dbReference>
<feature type="domain" description="Trehalase-like N-terminal" evidence="2">
    <location>
        <begin position="3"/>
        <end position="156"/>
    </location>
</feature>
<evidence type="ECO:0000259" key="1">
    <source>
        <dbReference type="Pfam" id="PF00723"/>
    </source>
</evidence>
<dbReference type="GO" id="GO:0016787">
    <property type="term" value="F:hydrolase activity"/>
    <property type="evidence" value="ECO:0007669"/>
    <property type="project" value="UniProtKB-KW"/>
</dbReference>
<dbReference type="Pfam" id="PF00723">
    <property type="entry name" value="Glyco_hydro_15"/>
    <property type="match status" value="1"/>
</dbReference>
<sequence length="605" mass="67807">MSLRIEDYALIGDTQTAALVGSNGSIDWLCLPRFDSGACFAALLGDSGNGYWSMAPAGEHRLLGRRYRPDTLVLETEFECAEGTVRVTDCMPVRDEHPDLVRRVECLRGRVRMRSEAVVRPDYGGIIPWTRKHDRRLHYVAGPDTLYLDSDVEFDLGDHATPRAEFTVAEGERADFRLAWVAPRAPAPRSVDVGEAISRTAGWWSEWAAHCDYDGEYRGQVVRSLITLKALTYSLSGGTVAAPTTSLPEKPGGVRNWDYRYCWIRDATFTLLALLNSGYEVEAAHWREWVLRAVAGEPSQMRIMYGIEGERHLPEVELDWLPGYAGSRPVRTGNKASRHWQLDVYGELMDALHQARNRGIPPEQSVWKLQRALMGYLEEHWRDPDHGIWEVRGGPRQFTHSKVMAWTAADRAVKAIEEFGLDGPADRWRRLRQEIFEDVCENGFDRRRGAFTQYYGSAAADASLLLLPTVGFLPADDERMLGTVEAIREELEHDGLLQRYRMGGDAPEVDALPPGEGAFLPCSFWLADNLIMQGRVEEGRKLFEKLLSLCNDVGLLSEEFDASSGLLVGNYPQALSHIALVNTAIHLHRMPGPVEQRASSGRSGS</sequence>
<dbReference type="InterPro" id="IPR008928">
    <property type="entry name" value="6-hairpin_glycosidase_sf"/>
</dbReference>
<dbReference type="EMBL" id="BAABIK010000012">
    <property type="protein sequence ID" value="GAA4941891.1"/>
    <property type="molecule type" value="Genomic_DNA"/>
</dbReference>
<dbReference type="PANTHER" id="PTHR31616">
    <property type="entry name" value="TREHALASE"/>
    <property type="match status" value="1"/>
</dbReference>
<evidence type="ECO:0000259" key="2">
    <source>
        <dbReference type="Pfam" id="PF19291"/>
    </source>
</evidence>
<dbReference type="SUPFAM" id="SSF48208">
    <property type="entry name" value="Six-hairpin glycosidases"/>
    <property type="match status" value="1"/>
</dbReference>